<accession>B8CF28</accession>
<dbReference type="OMA" id="PNWAYRY"/>
<evidence type="ECO:0000256" key="1">
    <source>
        <dbReference type="ARBA" id="ARBA00005662"/>
    </source>
</evidence>
<dbReference type="InParanoid" id="B8CF28"/>
<dbReference type="SUPFAM" id="SSF56300">
    <property type="entry name" value="Metallo-dependent phosphatases"/>
    <property type="match status" value="1"/>
</dbReference>
<evidence type="ECO:0000313" key="4">
    <source>
        <dbReference type="Proteomes" id="UP000001449"/>
    </source>
</evidence>
<evidence type="ECO:0000259" key="2">
    <source>
        <dbReference type="SMART" id="SM00854"/>
    </source>
</evidence>
<organism evidence="3 4">
    <name type="scientific">Thalassiosira pseudonana</name>
    <name type="common">Marine diatom</name>
    <name type="synonym">Cyclotella nana</name>
    <dbReference type="NCBI Taxonomy" id="35128"/>
    <lineage>
        <taxon>Eukaryota</taxon>
        <taxon>Sar</taxon>
        <taxon>Stramenopiles</taxon>
        <taxon>Ochrophyta</taxon>
        <taxon>Bacillariophyta</taxon>
        <taxon>Coscinodiscophyceae</taxon>
        <taxon>Thalassiosirophycidae</taxon>
        <taxon>Thalassiosirales</taxon>
        <taxon>Thalassiosiraceae</taxon>
        <taxon>Thalassiosira</taxon>
    </lineage>
</organism>
<dbReference type="KEGG" id="tps:THAPSDRAFT_11622"/>
<gene>
    <name evidence="3" type="ORF">THAPSDRAFT_11622</name>
</gene>
<keyword evidence="4" id="KW-1185">Reference proteome</keyword>
<protein>
    <recommendedName>
        <fullName evidence="2">Capsule synthesis protein CapA domain-containing protein</fullName>
    </recommendedName>
</protein>
<dbReference type="HOGENOM" id="CLU_038823_3_0_1"/>
<reference evidence="3 4" key="1">
    <citation type="journal article" date="2004" name="Science">
        <title>The genome of the diatom Thalassiosira pseudonana: ecology, evolution, and metabolism.</title>
        <authorList>
            <person name="Armbrust E.V."/>
            <person name="Berges J.A."/>
            <person name="Bowler C."/>
            <person name="Green B.R."/>
            <person name="Martinez D."/>
            <person name="Putnam N.H."/>
            <person name="Zhou S."/>
            <person name="Allen A.E."/>
            <person name="Apt K.E."/>
            <person name="Bechner M."/>
            <person name="Brzezinski M.A."/>
            <person name="Chaal B.K."/>
            <person name="Chiovitti A."/>
            <person name="Davis A.K."/>
            <person name="Demarest M.S."/>
            <person name="Detter J.C."/>
            <person name="Glavina T."/>
            <person name="Goodstein D."/>
            <person name="Hadi M.Z."/>
            <person name="Hellsten U."/>
            <person name="Hildebrand M."/>
            <person name="Jenkins B.D."/>
            <person name="Jurka J."/>
            <person name="Kapitonov V.V."/>
            <person name="Kroger N."/>
            <person name="Lau W.W."/>
            <person name="Lane T.W."/>
            <person name="Larimer F.W."/>
            <person name="Lippmeier J.C."/>
            <person name="Lucas S."/>
            <person name="Medina M."/>
            <person name="Montsant A."/>
            <person name="Obornik M."/>
            <person name="Parker M.S."/>
            <person name="Palenik B."/>
            <person name="Pazour G.J."/>
            <person name="Richardson P.M."/>
            <person name="Rynearson T.A."/>
            <person name="Saito M.A."/>
            <person name="Schwartz D.C."/>
            <person name="Thamatrakoln K."/>
            <person name="Valentin K."/>
            <person name="Vardi A."/>
            <person name="Wilkerson F.P."/>
            <person name="Rokhsar D.S."/>
        </authorList>
    </citation>
    <scope>NUCLEOTIDE SEQUENCE [LARGE SCALE GENOMIC DNA]</scope>
    <source>
        <strain evidence="3 4">CCMP1335</strain>
    </source>
</reference>
<dbReference type="Proteomes" id="UP000001449">
    <property type="component" value="Chromosome 20"/>
</dbReference>
<dbReference type="InterPro" id="IPR019079">
    <property type="entry name" value="Capsule_synth_CapA"/>
</dbReference>
<dbReference type="STRING" id="35128.B8CF28"/>
<dbReference type="EMBL" id="CM000652">
    <property type="protein sequence ID" value="EED88136.1"/>
    <property type="molecule type" value="Genomic_DNA"/>
</dbReference>
<dbReference type="InterPro" id="IPR029052">
    <property type="entry name" value="Metallo-depent_PP-like"/>
</dbReference>
<dbReference type="GeneID" id="7443635"/>
<dbReference type="PaxDb" id="35128-Thaps11622"/>
<name>B8CF28_THAPS</name>
<dbReference type="Pfam" id="PF09587">
    <property type="entry name" value="PGA_cap"/>
    <property type="match status" value="1"/>
</dbReference>
<dbReference type="PANTHER" id="PTHR33393">
    <property type="entry name" value="POLYGLUTAMINE SYNTHESIS ACCESSORY PROTEIN RV0574C-RELATED"/>
    <property type="match status" value="1"/>
</dbReference>
<comment type="similarity">
    <text evidence="1">Belongs to the CapA family.</text>
</comment>
<reference evidence="3 4" key="2">
    <citation type="journal article" date="2008" name="Nature">
        <title>The Phaeodactylum genome reveals the evolutionary history of diatom genomes.</title>
        <authorList>
            <person name="Bowler C."/>
            <person name="Allen A.E."/>
            <person name="Badger J.H."/>
            <person name="Grimwood J."/>
            <person name="Jabbari K."/>
            <person name="Kuo A."/>
            <person name="Maheswari U."/>
            <person name="Martens C."/>
            <person name="Maumus F."/>
            <person name="Otillar R.P."/>
            <person name="Rayko E."/>
            <person name="Salamov A."/>
            <person name="Vandepoele K."/>
            <person name="Beszteri B."/>
            <person name="Gruber A."/>
            <person name="Heijde M."/>
            <person name="Katinka M."/>
            <person name="Mock T."/>
            <person name="Valentin K."/>
            <person name="Verret F."/>
            <person name="Berges J.A."/>
            <person name="Brownlee C."/>
            <person name="Cadoret J.P."/>
            <person name="Chiovitti A."/>
            <person name="Choi C.J."/>
            <person name="Coesel S."/>
            <person name="De Martino A."/>
            <person name="Detter J.C."/>
            <person name="Durkin C."/>
            <person name="Falciatore A."/>
            <person name="Fournet J."/>
            <person name="Haruta M."/>
            <person name="Huysman M.J."/>
            <person name="Jenkins B.D."/>
            <person name="Jiroutova K."/>
            <person name="Jorgensen R.E."/>
            <person name="Joubert Y."/>
            <person name="Kaplan A."/>
            <person name="Kroger N."/>
            <person name="Kroth P.G."/>
            <person name="La Roche J."/>
            <person name="Lindquist E."/>
            <person name="Lommer M."/>
            <person name="Martin-Jezequel V."/>
            <person name="Lopez P.J."/>
            <person name="Lucas S."/>
            <person name="Mangogna M."/>
            <person name="McGinnis K."/>
            <person name="Medlin L.K."/>
            <person name="Montsant A."/>
            <person name="Oudot-Le Secq M.P."/>
            <person name="Napoli C."/>
            <person name="Obornik M."/>
            <person name="Parker M.S."/>
            <person name="Petit J.L."/>
            <person name="Porcel B.M."/>
            <person name="Poulsen N."/>
            <person name="Robison M."/>
            <person name="Rychlewski L."/>
            <person name="Rynearson T.A."/>
            <person name="Schmutz J."/>
            <person name="Shapiro H."/>
            <person name="Siaut M."/>
            <person name="Stanley M."/>
            <person name="Sussman M.R."/>
            <person name="Taylor A.R."/>
            <person name="Vardi A."/>
            <person name="von Dassow P."/>
            <person name="Vyverman W."/>
            <person name="Willis A."/>
            <person name="Wyrwicz L.S."/>
            <person name="Rokhsar D.S."/>
            <person name="Weissenbach J."/>
            <person name="Armbrust E.V."/>
            <person name="Green B.R."/>
            <person name="Van de Peer Y."/>
            <person name="Grigoriev I.V."/>
        </authorList>
    </citation>
    <scope>NUCLEOTIDE SEQUENCE [LARGE SCALE GENOMIC DNA]</scope>
    <source>
        <strain evidence="3 4">CCMP1335</strain>
    </source>
</reference>
<dbReference type="InterPro" id="IPR052169">
    <property type="entry name" value="CW_Biosynth-Accessory"/>
</dbReference>
<dbReference type="eggNOG" id="ENOG502S32D">
    <property type="taxonomic scope" value="Eukaryota"/>
</dbReference>
<dbReference type="PANTHER" id="PTHR33393:SF11">
    <property type="entry name" value="POLYGLUTAMINE SYNTHESIS ACCESSORY PROTEIN RV0574C-RELATED"/>
    <property type="match status" value="1"/>
</dbReference>
<dbReference type="AlphaFoldDB" id="B8CF28"/>
<dbReference type="SMART" id="SM00854">
    <property type="entry name" value="PGA_cap"/>
    <property type="match status" value="1"/>
</dbReference>
<evidence type="ECO:0000313" key="3">
    <source>
        <dbReference type="EMBL" id="EED88136.1"/>
    </source>
</evidence>
<feature type="domain" description="Capsule synthesis protein CapA" evidence="2">
    <location>
        <begin position="67"/>
        <end position="366"/>
    </location>
</feature>
<dbReference type="RefSeq" id="XP_002294776.1">
    <property type="nucleotide sequence ID" value="XM_002294740.1"/>
</dbReference>
<sequence length="481" mass="54293">MRIPTLPPPTPIHLFRILLNGGDNMLGRAVQLSCPFQSPNEAQLRDSCTAEHYLNMCLHPLDDSDAVSLEDIRKANRHGQYLWGDCLKLSLDPSPDLLLMNLETALTTSIDNDDIPWEKGINYHFHLDNFAGVFEGYEDTFHNHEVEIHQKERSKNPRPVGITLANNHIIDFGRQAFEQETLPFLEKYAEQSRSIQFAGVGRNLQEASRPANWTVPLQLRSSAFTANDEAEVNVVAAGSMDSGVPYQWEATSSTSGVFLLPRLTSKEAVNEAIGSLKHWMTIHGIPNKHNERDKKQFTILSVHFGPNWAYRYSGDDQKHRRDFAHACIDECSFDMIYGHSSHHIRGLETYKGKLIVYGAGDLINDYEGFANAGDEKYCQHGALFLADVCLDTNELHRLTLIPTMMNRLQLQLLCPSNKPQQRIWNPRTGTNELRSHEDNANHLCNAINELTDIDVGSYSGVKLRVSTDPTVPDSQFVLTYP</sequence>
<proteinExistence type="inferred from homology"/>